<sequence>MSSKFSKKASSTSSSSSTAAQNVTPTLLVTSPTDAMLSSTSGAQEKSIPPPNTTQPSSTSTSRTASGSHDADQHSKANIPATSNISTSNTLSLPPPSPNTTDECEACTQDRPYISHIRKPSHIFLALRLLLTDPHRRRDLFTNWIHVPLGITALLVLVWAIKQAMDRAPFRFPSPVIAMVLLFALLLLLDWISTTSLIQRLSPTSQEQQGQLAKREKILLQPMLTLLEAPCDFCLRYMSVMFTPSFILIPAREIINGREIGLITGWFAASQLLALIFPVLLHKAIRSAVGAAKRYWGQRRLRKEEKSKKAAEQRRASVATLVAVMSTLTPPCSEGKSDKGGDKVLEGGEKLGSVATGLSGMTAIATAPLTVNTTIAPSATGGRYARGQDAQRQLEHVQLETARQQGDPYATAHTPLPEHHHHYPTNSPRSPGSGVMHHNHRLHHQNSYFGRGRSAESAEAQATGDGERVERSRSLARSWIHSSARLRDRAASSLSPSRAGRPRSGGNNNNVTMEQGSASADGAFQKGRPKFGATPSNGGSRLKHLALPTSRRPQSAGSHPSRGSDSAVPQGDNGLSPTFDEYIFQKREELILSRRGSGMGGEGWEPKQEDEGETLVMPTLVPPSPTKGWQEGEKGQSGYEIDAVPTKGDVDEKGIRRPSKADSEMTMSQDIEAQHSSTGGNVDEEKSATKDSNATSASQPPAEPREEHQEEEELDAIDRLVEHLWNAIPWIIFTLVLIAGLPLFYLINISLPLFLGVNILTFLCSITLVPPPIRRYAHPILTTSLSTILILWALGAMRGWGLKRTLSSYSVDAKYTVLWSLSGYSGPVIGAGDVLFSTLDAGIVSLAIPMYRYRWDLWLHLTDMLVVLFPCSLLSLFVWPTVAANIGIAPERALAFASRFMSTPLAIELSLTIGADESITVVLVVITGILISIFKDPFFRLFRLDPSQDGPPTTSSGKTEEGQAEGKTQDYLTIGIAMGSTAGAIGASSLIAKPRCMAIASLSFVLFGAILLVFAAIPPIVDTLRTLALAPLVFTPAS</sequence>
<evidence type="ECO:0000256" key="6">
    <source>
        <dbReference type="SAM" id="Phobius"/>
    </source>
</evidence>
<keyword evidence="2 6" id="KW-0812">Transmembrane</keyword>
<feature type="transmembrane region" description="Helical" evidence="6">
    <location>
        <begin position="971"/>
        <end position="992"/>
    </location>
</feature>
<feature type="region of interest" description="Disordered" evidence="5">
    <location>
        <begin position="1"/>
        <end position="105"/>
    </location>
</feature>
<feature type="transmembrane region" description="Helical" evidence="6">
    <location>
        <begin position="176"/>
        <end position="198"/>
    </location>
</feature>
<keyword evidence="4 6" id="KW-0472">Membrane</keyword>
<feature type="compositionally biased region" description="Polar residues" evidence="5">
    <location>
        <begin position="690"/>
        <end position="699"/>
    </location>
</feature>
<feature type="transmembrane region" description="Helical" evidence="6">
    <location>
        <begin position="753"/>
        <end position="773"/>
    </location>
</feature>
<dbReference type="AlphaFoldDB" id="A0A5C3E3J2"/>
<evidence type="ECO:0000256" key="4">
    <source>
        <dbReference type="ARBA" id="ARBA00023136"/>
    </source>
</evidence>
<feature type="compositionally biased region" description="Polar residues" evidence="5">
    <location>
        <begin position="21"/>
        <end position="44"/>
    </location>
</feature>
<feature type="transmembrane region" description="Helical" evidence="6">
    <location>
        <begin position="865"/>
        <end position="889"/>
    </location>
</feature>
<feature type="transmembrane region" description="Helical" evidence="6">
    <location>
        <begin position="140"/>
        <end position="161"/>
    </location>
</feature>
<dbReference type="Proteomes" id="UP000324022">
    <property type="component" value="Unassembled WGS sequence"/>
</dbReference>
<feature type="compositionally biased region" description="Low complexity" evidence="5">
    <location>
        <begin position="1"/>
        <end position="20"/>
    </location>
</feature>
<feature type="compositionally biased region" description="Basic and acidic residues" evidence="5">
    <location>
        <begin position="648"/>
        <end position="663"/>
    </location>
</feature>
<keyword evidence="3 6" id="KW-1133">Transmembrane helix</keyword>
<dbReference type="PANTHER" id="PTHR30249:SF0">
    <property type="entry name" value="PLASTIDAL GLYCOLATE_GLYCERATE TRANSLOCATOR 1, CHLOROPLASTIC"/>
    <property type="match status" value="1"/>
</dbReference>
<dbReference type="EMBL" id="OOIN01000006">
    <property type="protein sequence ID" value="SPO23979.1"/>
    <property type="molecule type" value="Genomic_DNA"/>
</dbReference>
<evidence type="ECO:0000313" key="8">
    <source>
        <dbReference type="Proteomes" id="UP000324022"/>
    </source>
</evidence>
<proteinExistence type="predicted"/>
<feature type="transmembrane region" description="Helical" evidence="6">
    <location>
        <begin position="998"/>
        <end position="1017"/>
    </location>
</feature>
<keyword evidence="8" id="KW-1185">Reference proteome</keyword>
<feature type="transmembrane region" description="Helical" evidence="6">
    <location>
        <begin position="260"/>
        <end position="281"/>
    </location>
</feature>
<feature type="compositionally biased region" description="Low complexity" evidence="5">
    <location>
        <begin position="491"/>
        <end position="505"/>
    </location>
</feature>
<feature type="compositionally biased region" description="Polar residues" evidence="5">
    <location>
        <begin position="506"/>
        <end position="518"/>
    </location>
</feature>
<dbReference type="OrthoDB" id="2502820at2759"/>
<reference evidence="7 8" key="1">
    <citation type="submission" date="2018-03" db="EMBL/GenBank/DDBJ databases">
        <authorList>
            <person name="Guldener U."/>
        </authorList>
    </citation>
    <scope>NUCLEOTIDE SEQUENCE [LARGE SCALE GENOMIC DNA]</scope>
    <source>
        <strain evidence="7 8">NBRC100155</strain>
    </source>
</reference>
<feature type="compositionally biased region" description="Low complexity" evidence="5">
    <location>
        <begin position="54"/>
        <end position="68"/>
    </location>
</feature>
<feature type="compositionally biased region" description="Polar residues" evidence="5">
    <location>
        <begin position="551"/>
        <end position="564"/>
    </location>
</feature>
<gene>
    <name evidence="7" type="ORF">UTRI_03480_B</name>
</gene>
<protein>
    <submittedName>
        <fullName evidence="7">Uncharacterized protein</fullName>
    </submittedName>
</protein>
<dbReference type="InterPro" id="IPR007300">
    <property type="entry name" value="CidB/LrgB"/>
</dbReference>
<name>A0A5C3E3J2_9BASI</name>
<feature type="region of interest" description="Disordered" evidence="5">
    <location>
        <begin position="618"/>
        <end position="713"/>
    </location>
</feature>
<feature type="region of interest" description="Disordered" evidence="5">
    <location>
        <begin position="451"/>
        <end position="578"/>
    </location>
</feature>
<organism evidence="7 8">
    <name type="scientific">Ustilago trichophora</name>
    <dbReference type="NCBI Taxonomy" id="86804"/>
    <lineage>
        <taxon>Eukaryota</taxon>
        <taxon>Fungi</taxon>
        <taxon>Dikarya</taxon>
        <taxon>Basidiomycota</taxon>
        <taxon>Ustilaginomycotina</taxon>
        <taxon>Ustilaginomycetes</taxon>
        <taxon>Ustilaginales</taxon>
        <taxon>Ustilaginaceae</taxon>
        <taxon>Ustilago</taxon>
    </lineage>
</organism>
<comment type="subcellular location">
    <subcellularLocation>
        <location evidence="1">Membrane</location>
        <topology evidence="1">Multi-pass membrane protein</topology>
    </subcellularLocation>
</comment>
<evidence type="ECO:0000256" key="2">
    <source>
        <dbReference type="ARBA" id="ARBA00022692"/>
    </source>
</evidence>
<feature type="compositionally biased region" description="Polar residues" evidence="5">
    <location>
        <begin position="665"/>
        <end position="680"/>
    </location>
</feature>
<dbReference type="Pfam" id="PF04172">
    <property type="entry name" value="LrgB"/>
    <property type="match status" value="1"/>
</dbReference>
<feature type="transmembrane region" description="Helical" evidence="6">
    <location>
        <begin position="780"/>
        <end position="800"/>
    </location>
</feature>
<evidence type="ECO:0000313" key="7">
    <source>
        <dbReference type="EMBL" id="SPO23979.1"/>
    </source>
</evidence>
<evidence type="ECO:0000256" key="1">
    <source>
        <dbReference type="ARBA" id="ARBA00004141"/>
    </source>
</evidence>
<feature type="region of interest" description="Disordered" evidence="5">
    <location>
        <begin position="947"/>
        <end position="966"/>
    </location>
</feature>
<evidence type="ECO:0000256" key="5">
    <source>
        <dbReference type="SAM" id="MobiDB-lite"/>
    </source>
</evidence>
<dbReference type="GO" id="GO:0016020">
    <property type="term" value="C:membrane"/>
    <property type="evidence" value="ECO:0007669"/>
    <property type="project" value="UniProtKB-SubCell"/>
</dbReference>
<accession>A0A5C3E3J2</accession>
<feature type="region of interest" description="Disordered" evidence="5">
    <location>
        <begin position="401"/>
        <end position="439"/>
    </location>
</feature>
<feature type="transmembrane region" description="Helical" evidence="6">
    <location>
        <begin position="909"/>
        <end position="934"/>
    </location>
</feature>
<dbReference type="PANTHER" id="PTHR30249">
    <property type="entry name" value="PUTATIVE SEROTONIN TRANSPORTER"/>
    <property type="match status" value="1"/>
</dbReference>
<evidence type="ECO:0000256" key="3">
    <source>
        <dbReference type="ARBA" id="ARBA00022989"/>
    </source>
</evidence>
<feature type="transmembrane region" description="Helical" evidence="6">
    <location>
        <begin position="727"/>
        <end position="747"/>
    </location>
</feature>
<feature type="compositionally biased region" description="Low complexity" evidence="5">
    <location>
        <begin position="82"/>
        <end position="92"/>
    </location>
</feature>